<dbReference type="InterPro" id="IPR018086">
    <property type="entry name" value="NADH_UbQ_OxRdtase_su1_CS"/>
</dbReference>
<feature type="transmembrane region" description="Helical" evidence="12">
    <location>
        <begin position="171"/>
        <end position="191"/>
    </location>
</feature>
<evidence type="ECO:0000256" key="6">
    <source>
        <dbReference type="ARBA" id="ARBA00022989"/>
    </source>
</evidence>
<dbReference type="GO" id="GO:0003954">
    <property type="term" value="F:NADH dehydrogenase activity"/>
    <property type="evidence" value="ECO:0007669"/>
    <property type="project" value="TreeGrafter"/>
</dbReference>
<evidence type="ECO:0000256" key="4">
    <source>
        <dbReference type="ARBA" id="ARBA00021009"/>
    </source>
</evidence>
<sequence>MFFFFLFLSLSLLLLVAFLVLMERNILGLLQIRKGPNIVGFFGIIQTVMDGIKLLLKQYIFKNTYGFFFFLFSPILSLGLALLNWVVLPIPNVVASSNFSVLFTLFLSSVMVYTIVWAGWGSSSVYSLVGAIRAVAQMISYEVVIGFFFFFFLFYFKTFSWEGFFNTNQNFYNGFMFVLFFLWMVIMLAELNRTPFDLVEGESELVGGFNVEYSGCGFTFLFLSEYINIWFMSSITIIIFFGLGSLMLFDFFVISMVVMLVVFIRGMLPRYKFTDLIFLTWIVLMPMVVFIVMYGSGV</sequence>
<accession>D0Z5R7</accession>
<proteinExistence type="inferred from homology"/>
<evidence type="ECO:0000313" key="13">
    <source>
        <dbReference type="EMBL" id="CAL24378.2"/>
    </source>
</evidence>
<dbReference type="PANTHER" id="PTHR11432">
    <property type="entry name" value="NADH DEHYDROGENASE SUBUNIT 1"/>
    <property type="match status" value="1"/>
</dbReference>
<evidence type="ECO:0000256" key="1">
    <source>
        <dbReference type="ARBA" id="ARBA00004141"/>
    </source>
</evidence>
<feature type="transmembrane region" description="Helical" evidence="12">
    <location>
        <begin position="237"/>
        <end position="264"/>
    </location>
</feature>
<keyword evidence="7 10" id="KW-0520">NAD</keyword>
<organism evidence="13">
    <name type="scientific">Clavelina lepadiformis</name>
    <name type="common">Light-bulb sea squirt</name>
    <name type="synonym">Ascidia lepadiformis</name>
    <dbReference type="NCBI Taxonomy" id="159417"/>
    <lineage>
        <taxon>Eukaryota</taxon>
        <taxon>Metazoa</taxon>
        <taxon>Chordata</taxon>
        <taxon>Tunicata</taxon>
        <taxon>Ascidiacea</taxon>
        <taxon>Aplousobranchia</taxon>
        <taxon>Clavelinidae</taxon>
        <taxon>Clavelina</taxon>
    </lineage>
</organism>
<evidence type="ECO:0000256" key="2">
    <source>
        <dbReference type="ARBA" id="ARBA00010535"/>
    </source>
</evidence>
<dbReference type="GO" id="GO:0009060">
    <property type="term" value="P:aerobic respiration"/>
    <property type="evidence" value="ECO:0007669"/>
    <property type="project" value="TreeGrafter"/>
</dbReference>
<feature type="transmembrane region" description="Helical" evidence="12">
    <location>
        <begin position="276"/>
        <end position="295"/>
    </location>
</feature>
<evidence type="ECO:0000256" key="8">
    <source>
        <dbReference type="ARBA" id="ARBA00023136"/>
    </source>
</evidence>
<keyword evidence="6 12" id="KW-1133">Transmembrane helix</keyword>
<dbReference type="GO" id="GO:0008137">
    <property type="term" value="F:NADH dehydrogenase (ubiquinone) activity"/>
    <property type="evidence" value="ECO:0007669"/>
    <property type="project" value="UniProtKB-EC"/>
</dbReference>
<name>D0Z5R7_CLALP</name>
<evidence type="ECO:0000256" key="3">
    <source>
        <dbReference type="ARBA" id="ARBA00012944"/>
    </source>
</evidence>
<dbReference type="Pfam" id="PF00146">
    <property type="entry name" value="NADHdh"/>
    <property type="match status" value="1"/>
</dbReference>
<evidence type="ECO:0000256" key="9">
    <source>
        <dbReference type="ARBA" id="ARBA00049551"/>
    </source>
</evidence>
<dbReference type="InterPro" id="IPR001694">
    <property type="entry name" value="NADH_UbQ_OxRdtase_su1/FPO"/>
</dbReference>
<dbReference type="PANTHER" id="PTHR11432:SF3">
    <property type="entry name" value="NADH-UBIQUINONE OXIDOREDUCTASE CHAIN 1"/>
    <property type="match status" value="1"/>
</dbReference>
<evidence type="ECO:0000256" key="11">
    <source>
        <dbReference type="RuleBase" id="RU000473"/>
    </source>
</evidence>
<protein>
    <recommendedName>
        <fullName evidence="4 11">NADH-ubiquinone oxidoreductase chain 1</fullName>
        <ecNumber evidence="3 11">7.1.1.2</ecNumber>
    </recommendedName>
</protein>
<comment type="catalytic activity">
    <reaction evidence="9 11">
        <text>a ubiquinone + NADH + 5 H(+)(in) = a ubiquinol + NAD(+) + 4 H(+)(out)</text>
        <dbReference type="Rhea" id="RHEA:29091"/>
        <dbReference type="Rhea" id="RHEA-COMP:9565"/>
        <dbReference type="Rhea" id="RHEA-COMP:9566"/>
        <dbReference type="ChEBI" id="CHEBI:15378"/>
        <dbReference type="ChEBI" id="CHEBI:16389"/>
        <dbReference type="ChEBI" id="CHEBI:17976"/>
        <dbReference type="ChEBI" id="CHEBI:57540"/>
        <dbReference type="ChEBI" id="CHEBI:57945"/>
        <dbReference type="EC" id="7.1.1.2"/>
    </reaction>
</comment>
<comment type="similarity">
    <text evidence="2 10">Belongs to the complex I subunit 1 family.</text>
</comment>
<keyword evidence="11 13" id="KW-0496">Mitochondrion</keyword>
<keyword evidence="8 12" id="KW-0472">Membrane</keyword>
<dbReference type="EC" id="7.1.1.2" evidence="3 11"/>
<dbReference type="PROSITE" id="PS00667">
    <property type="entry name" value="COMPLEX1_ND1_1"/>
    <property type="match status" value="1"/>
</dbReference>
<reference evidence="13" key="1">
    <citation type="journal article" date="2009" name="Mol. Biol. Evol.">
        <title>Hyper-variability of ascidian mitochondrial gene order: exposing the myth of deuterostome organelle genome stability.</title>
        <authorList>
            <person name="Gissi C."/>
            <person name="Pesole G."/>
            <person name="Mastrototaro F."/>
            <person name="Iannelli F."/>
            <person name="Guida V."/>
            <person name="Griggio F."/>
        </authorList>
    </citation>
    <scope>NUCLEOTIDE SEQUENCE</scope>
    <source>
        <tissue evidence="13">Siphon muscle</tissue>
    </source>
</reference>
<geneLocation type="mitochondrion" evidence="13"/>
<dbReference type="AlphaFoldDB" id="D0Z5R7"/>
<evidence type="ECO:0000256" key="7">
    <source>
        <dbReference type="ARBA" id="ARBA00023027"/>
    </source>
</evidence>
<keyword evidence="11" id="KW-0830">Ubiquinone</keyword>
<feature type="transmembrane region" description="Helical" evidence="12">
    <location>
        <begin position="132"/>
        <end position="156"/>
    </location>
</feature>
<dbReference type="GO" id="GO:0005743">
    <property type="term" value="C:mitochondrial inner membrane"/>
    <property type="evidence" value="ECO:0007669"/>
    <property type="project" value="UniProtKB-SubCell"/>
</dbReference>
<dbReference type="EMBL" id="AM292603">
    <property type="protein sequence ID" value="CAL24378.2"/>
    <property type="molecule type" value="Genomic_DNA"/>
</dbReference>
<feature type="transmembrane region" description="Helical" evidence="12">
    <location>
        <begin position="99"/>
        <end position="120"/>
    </location>
</feature>
<keyword evidence="5 10" id="KW-0812">Transmembrane</keyword>
<evidence type="ECO:0000256" key="10">
    <source>
        <dbReference type="RuleBase" id="RU000471"/>
    </source>
</evidence>
<feature type="transmembrane region" description="Helical" evidence="12">
    <location>
        <begin position="68"/>
        <end position="87"/>
    </location>
</feature>
<comment type="subcellular location">
    <subcellularLocation>
        <location evidence="1">Membrane</location>
        <topology evidence="1">Multi-pass membrane protein</topology>
    </subcellularLocation>
    <subcellularLocation>
        <location evidence="10">Mitochondrion inner membrane</location>
        <topology evidence="10">Multi-pass membrane protein</topology>
    </subcellularLocation>
</comment>
<dbReference type="PROSITE" id="PS00668">
    <property type="entry name" value="COMPLEX1_ND1_2"/>
    <property type="match status" value="1"/>
</dbReference>
<evidence type="ECO:0000256" key="12">
    <source>
        <dbReference type="SAM" id="Phobius"/>
    </source>
</evidence>
<evidence type="ECO:0000256" key="5">
    <source>
        <dbReference type="ARBA" id="ARBA00022692"/>
    </source>
</evidence>
<gene>
    <name evidence="13" type="primary">nad1</name>
</gene>